<keyword evidence="1" id="KW-0472">Membrane</keyword>
<feature type="transmembrane region" description="Helical" evidence="1">
    <location>
        <begin position="37"/>
        <end position="59"/>
    </location>
</feature>
<dbReference type="Proteomes" id="UP000199158">
    <property type="component" value="Unassembled WGS sequence"/>
</dbReference>
<keyword evidence="1" id="KW-1133">Transmembrane helix</keyword>
<sequence>MSVFLFKILPLVALLVLIAGVVLISKGISNENHKIRFIGMGLIVLFVLLLVYIVLMALART</sequence>
<gene>
    <name evidence="2" type="ORF">SAMN05216180_2115</name>
</gene>
<protein>
    <submittedName>
        <fullName evidence="2">Uncharacterized protein</fullName>
    </submittedName>
</protein>
<keyword evidence="3" id="KW-1185">Reference proteome</keyword>
<feature type="transmembrane region" description="Helical" evidence="1">
    <location>
        <begin position="6"/>
        <end position="25"/>
    </location>
</feature>
<dbReference type="RefSeq" id="WP_092754763.1">
    <property type="nucleotide sequence ID" value="NZ_FOCG01000002.1"/>
</dbReference>
<name>A0A1H8CGM3_9FIRM</name>
<proteinExistence type="predicted"/>
<dbReference type="STRING" id="474960.SAMN05216180_2115"/>
<evidence type="ECO:0000313" key="2">
    <source>
        <dbReference type="EMBL" id="SEM94195.1"/>
    </source>
</evidence>
<keyword evidence="1" id="KW-0812">Transmembrane</keyword>
<organism evidence="2 3">
    <name type="scientific">Hydrogenoanaerobacterium saccharovorans</name>
    <dbReference type="NCBI Taxonomy" id="474960"/>
    <lineage>
        <taxon>Bacteria</taxon>
        <taxon>Bacillati</taxon>
        <taxon>Bacillota</taxon>
        <taxon>Clostridia</taxon>
        <taxon>Eubacteriales</taxon>
        <taxon>Oscillospiraceae</taxon>
        <taxon>Hydrogenoanaerobacterium</taxon>
    </lineage>
</organism>
<evidence type="ECO:0000313" key="3">
    <source>
        <dbReference type="Proteomes" id="UP000199158"/>
    </source>
</evidence>
<dbReference type="EMBL" id="FOCG01000002">
    <property type="protein sequence ID" value="SEM94195.1"/>
    <property type="molecule type" value="Genomic_DNA"/>
</dbReference>
<accession>A0A1H8CGM3</accession>
<evidence type="ECO:0000256" key="1">
    <source>
        <dbReference type="SAM" id="Phobius"/>
    </source>
</evidence>
<dbReference type="AlphaFoldDB" id="A0A1H8CGM3"/>
<reference evidence="2 3" key="1">
    <citation type="submission" date="2016-10" db="EMBL/GenBank/DDBJ databases">
        <authorList>
            <person name="de Groot N.N."/>
        </authorList>
    </citation>
    <scope>NUCLEOTIDE SEQUENCE [LARGE SCALE GENOMIC DNA]</scope>
    <source>
        <strain evidence="2 3">CGMCC 1.5070</strain>
    </source>
</reference>